<proteinExistence type="predicted"/>
<organism evidence="4 5">
    <name type="scientific">Betta splendens</name>
    <name type="common">Siamese fighting fish</name>
    <dbReference type="NCBI Taxonomy" id="158456"/>
    <lineage>
        <taxon>Eukaryota</taxon>
        <taxon>Metazoa</taxon>
        <taxon>Chordata</taxon>
        <taxon>Craniata</taxon>
        <taxon>Vertebrata</taxon>
        <taxon>Euteleostomi</taxon>
        <taxon>Actinopterygii</taxon>
        <taxon>Neopterygii</taxon>
        <taxon>Teleostei</taxon>
        <taxon>Neoteleostei</taxon>
        <taxon>Acanthomorphata</taxon>
        <taxon>Anabantaria</taxon>
        <taxon>Anabantiformes</taxon>
        <taxon>Anabantoidei</taxon>
        <taxon>Osphronemidae</taxon>
        <taxon>Betta</taxon>
    </lineage>
</organism>
<dbReference type="GO" id="GO:0004672">
    <property type="term" value="F:protein kinase activity"/>
    <property type="evidence" value="ECO:0007669"/>
    <property type="project" value="InterPro"/>
</dbReference>
<dbReference type="Gene3D" id="3.30.200.20">
    <property type="entry name" value="Phosphorylase Kinase, domain 1"/>
    <property type="match status" value="1"/>
</dbReference>
<reference evidence="5" key="1">
    <citation type="submission" date="2025-08" db="UniProtKB">
        <authorList>
            <consortium name="RefSeq"/>
        </authorList>
    </citation>
    <scope>IDENTIFICATION</scope>
</reference>
<protein>
    <submittedName>
        <fullName evidence="5">Cell division control protein 2 homolog 3-like</fullName>
    </submittedName>
</protein>
<dbReference type="RefSeq" id="XP_028998221.1">
    <property type="nucleotide sequence ID" value="XM_029142388.2"/>
</dbReference>
<dbReference type="AlphaFoldDB" id="A0A6P7LTS4"/>
<evidence type="ECO:0000256" key="2">
    <source>
        <dbReference type="ARBA" id="ARBA00022840"/>
    </source>
</evidence>
<gene>
    <name evidence="5" type="primary">LOC114850798</name>
</gene>
<dbReference type="Proteomes" id="UP000515150">
    <property type="component" value="Unplaced"/>
</dbReference>
<dbReference type="InterPro" id="IPR011009">
    <property type="entry name" value="Kinase-like_dom_sf"/>
</dbReference>
<dbReference type="KEGG" id="bspl:114850798"/>
<dbReference type="InParanoid" id="A0A6P7LTS4"/>
<dbReference type="PROSITE" id="PS50011">
    <property type="entry name" value="PROTEIN_KINASE_DOM"/>
    <property type="match status" value="1"/>
</dbReference>
<dbReference type="GO" id="GO:0005524">
    <property type="term" value="F:ATP binding"/>
    <property type="evidence" value="ECO:0007669"/>
    <property type="project" value="UniProtKB-KW"/>
</dbReference>
<dbReference type="Pfam" id="PF00069">
    <property type="entry name" value="Pkinase"/>
    <property type="match status" value="1"/>
</dbReference>
<dbReference type="PANTHER" id="PTHR24055">
    <property type="entry name" value="MITOGEN-ACTIVATED PROTEIN KINASE"/>
    <property type="match status" value="1"/>
</dbReference>
<dbReference type="GeneID" id="114850798"/>
<evidence type="ECO:0000313" key="5">
    <source>
        <dbReference type="RefSeq" id="XP_028998221.1"/>
    </source>
</evidence>
<dbReference type="Gene3D" id="1.10.510.10">
    <property type="entry name" value="Transferase(Phosphotransferase) domain 1"/>
    <property type="match status" value="1"/>
</dbReference>
<keyword evidence="2" id="KW-0067">ATP-binding</keyword>
<evidence type="ECO:0000259" key="3">
    <source>
        <dbReference type="PROSITE" id="PS50011"/>
    </source>
</evidence>
<name>A0A6P7LTS4_BETSP</name>
<dbReference type="InterPro" id="IPR000719">
    <property type="entry name" value="Prot_kinase_dom"/>
</dbReference>
<sequence length="305" mass="34503">MENYLMDQCVFGEGAHGTVYKVKSLKTGQEFAMKRYNHGISDATVRELSCLAALRGHPIVIQMHDCFVDDGKIVMLMPFVPYTLSQAIHNRHGLTFYSGEGQVEPISVRFVAHFSVQVAHALLYMHRKNIIHRDLTPFNVLLTENFTVKVADMGLSRQSAKCMSTTAVTEPYRAPELFVDSGFSEYTSAIDMWSLGVMVADAMEGRIVFSPCNKKESTYQIILRTLCPRDHPSAPSSIPCNPETLMPNLIGCNVVKRIVFRLLAFRDNERLLAHDMLQDKEWNGLARMTEEDKVLVRKRLQGTKD</sequence>
<dbReference type="SUPFAM" id="SSF56112">
    <property type="entry name" value="Protein kinase-like (PK-like)"/>
    <property type="match status" value="1"/>
</dbReference>
<keyword evidence="1" id="KW-0547">Nucleotide-binding</keyword>
<dbReference type="InterPro" id="IPR050117">
    <property type="entry name" value="MAPK"/>
</dbReference>
<dbReference type="OrthoDB" id="541276at2759"/>
<evidence type="ECO:0000256" key="1">
    <source>
        <dbReference type="ARBA" id="ARBA00022741"/>
    </source>
</evidence>
<accession>A0A6P7LTS4</accession>
<keyword evidence="4" id="KW-1185">Reference proteome</keyword>
<evidence type="ECO:0000313" key="4">
    <source>
        <dbReference type="Proteomes" id="UP000515150"/>
    </source>
</evidence>
<feature type="domain" description="Protein kinase" evidence="3">
    <location>
        <begin position="5"/>
        <end position="283"/>
    </location>
</feature>